<feature type="domain" description="Zn(2)-C6 fungal-type" evidence="3">
    <location>
        <begin position="10"/>
        <end position="38"/>
    </location>
</feature>
<name>F7WB31_SORMK</name>
<gene>
    <name evidence="4" type="ORF">SMAC_08912</name>
</gene>
<feature type="region of interest" description="Disordered" evidence="2">
    <location>
        <begin position="571"/>
        <end position="593"/>
    </location>
</feature>
<dbReference type="KEGG" id="smp:10801339"/>
<dbReference type="SUPFAM" id="SSF57701">
    <property type="entry name" value="Zn2/Cys6 DNA-binding domain"/>
    <property type="match status" value="1"/>
</dbReference>
<sequence length="593" mass="65391">MVYGGKPSRGCRTCRARRIKCDEGKPTCMQCAKSKRECAGYRNEFEIIHRDQTKSTVRRMNKALNQSRSTPSTSTATAVAIISTPPKEPPPSQLPSPRPSPTRQQTPNPTPTLTVPLAQRATCYFASNFLYVPLGQIPHGFMDYLVPLIDGEPPDSALRSAFNACAIAALGNREKANSLNLANVSLREHTLALAKTHAALGNPMTSSSDATLAAVLLLGLYESITAIKDSRMLAWRSHVDGAIQIVKLRGREQMRSTKTGTLLFQAVRHQVIGRALTSGMPPPLGADWWVDGIGDGHLLPSTMHRFALRVSELRAEASALLASITRTVEDIELMHQLAHRVRFLDQEIASWLLALPPNLRFKTLCWLSPKAVGLSPRRPYSELEVFPGRVDMYPDFVTASIWNTARTVRLVLASLNIRMVAWLSAPADYRTTAEYATSKAICEGNIADVLASVPYHLGWHTKKEGLFDNDTDRSGFACGYEDTIKALPAWFLIWALTCVKNHDMATDDQRVWVKGRLRFIADYVGLKYANIVNDLELRFPSMFIRHDGTMPSSDPLKAAMDKGLAVPVSAMLSSTSSPRTPESMGSEGQYTSP</sequence>
<comment type="caution">
    <text evidence="4">The sequence shown here is derived from an EMBL/GenBank/DDBJ whole genome shotgun (WGS) entry which is preliminary data.</text>
</comment>
<keyword evidence="1" id="KW-0539">Nucleus</keyword>
<reference evidence="4 5" key="1">
    <citation type="journal article" date="2010" name="PLoS Genet.">
        <title>De novo assembly of a 40 Mb eukaryotic genome from short sequence reads: Sordaria macrospora, a model organism for fungal morphogenesis.</title>
        <authorList>
            <person name="Nowrousian M."/>
            <person name="Stajich J."/>
            <person name="Chu M."/>
            <person name="Engh I."/>
            <person name="Espagne E."/>
            <person name="Halliday K."/>
            <person name="Kamerewerd J."/>
            <person name="Kempken F."/>
            <person name="Knab B."/>
            <person name="Kuo H.C."/>
            <person name="Osiewacz H.D."/>
            <person name="Poeggeler S."/>
            <person name="Read N."/>
            <person name="Seiler S."/>
            <person name="Smith K."/>
            <person name="Zickler D."/>
            <person name="Kueck U."/>
            <person name="Freitag M."/>
        </authorList>
    </citation>
    <scope>NUCLEOTIDE SEQUENCE [LARGE SCALE GENOMIC DNA]</scope>
    <source>
        <strain evidence="5">ATCC MYA-333 / DSM 997 / K(L3346) / K-hell</strain>
        <tissue evidence="4">Mycelium</tissue>
    </source>
</reference>
<dbReference type="AlphaFoldDB" id="F7WB31"/>
<dbReference type="VEuPathDB" id="FungiDB:SMAC_08912"/>
<dbReference type="RefSeq" id="XP_003344055.1">
    <property type="nucleotide sequence ID" value="XM_003344007.1"/>
</dbReference>
<proteinExistence type="predicted"/>
<dbReference type="eggNOG" id="ENOG502S0C8">
    <property type="taxonomic scope" value="Eukaryota"/>
</dbReference>
<dbReference type="PANTHER" id="PTHR38791">
    <property type="entry name" value="ZN(II)2CYS6 TRANSCRIPTION FACTOR (EUROFUNG)-RELATED-RELATED"/>
    <property type="match status" value="1"/>
</dbReference>
<protein>
    <submittedName>
        <fullName evidence="4">WGS project CABT00000000 data, contig 2.69</fullName>
    </submittedName>
</protein>
<organism evidence="4 5">
    <name type="scientific">Sordaria macrospora (strain ATCC MYA-333 / DSM 997 / K(L3346) / K-hell)</name>
    <dbReference type="NCBI Taxonomy" id="771870"/>
    <lineage>
        <taxon>Eukaryota</taxon>
        <taxon>Fungi</taxon>
        <taxon>Dikarya</taxon>
        <taxon>Ascomycota</taxon>
        <taxon>Pezizomycotina</taxon>
        <taxon>Sordariomycetes</taxon>
        <taxon>Sordariomycetidae</taxon>
        <taxon>Sordariales</taxon>
        <taxon>Sordariaceae</taxon>
        <taxon>Sordaria</taxon>
    </lineage>
</organism>
<dbReference type="InterPro" id="IPR036864">
    <property type="entry name" value="Zn2-C6_fun-type_DNA-bd_sf"/>
</dbReference>
<dbReference type="GO" id="GO:0008270">
    <property type="term" value="F:zinc ion binding"/>
    <property type="evidence" value="ECO:0007669"/>
    <property type="project" value="InterPro"/>
</dbReference>
<feature type="region of interest" description="Disordered" evidence="2">
    <location>
        <begin position="82"/>
        <end position="113"/>
    </location>
</feature>
<dbReference type="EMBL" id="CABT02000069">
    <property type="protein sequence ID" value="CCC14323.1"/>
    <property type="molecule type" value="Genomic_DNA"/>
</dbReference>
<evidence type="ECO:0000256" key="2">
    <source>
        <dbReference type="SAM" id="MobiDB-lite"/>
    </source>
</evidence>
<dbReference type="PANTHER" id="PTHR38791:SF13">
    <property type="entry name" value="ZN(2)-C6 FUNGAL-TYPE DOMAIN-CONTAINING PROTEIN"/>
    <property type="match status" value="1"/>
</dbReference>
<dbReference type="OMA" id="RSAFNAC"/>
<feature type="compositionally biased region" description="Low complexity" evidence="2">
    <location>
        <begin position="101"/>
        <end position="113"/>
    </location>
</feature>
<feature type="compositionally biased region" description="Pro residues" evidence="2">
    <location>
        <begin position="86"/>
        <end position="100"/>
    </location>
</feature>
<dbReference type="Pfam" id="PF00172">
    <property type="entry name" value="Zn_clus"/>
    <property type="match status" value="1"/>
</dbReference>
<dbReference type="OrthoDB" id="4314040at2759"/>
<accession>F7WB31</accession>
<feature type="compositionally biased region" description="Polar residues" evidence="2">
    <location>
        <begin position="571"/>
        <end position="580"/>
    </location>
</feature>
<dbReference type="Gene3D" id="4.10.240.10">
    <property type="entry name" value="Zn(2)-C6 fungal-type DNA-binding domain"/>
    <property type="match status" value="1"/>
</dbReference>
<dbReference type="InParanoid" id="F7WB31"/>
<dbReference type="InterPro" id="IPR001138">
    <property type="entry name" value="Zn2Cys6_DnaBD"/>
</dbReference>
<keyword evidence="5" id="KW-1185">Reference proteome</keyword>
<dbReference type="PROSITE" id="PS50048">
    <property type="entry name" value="ZN2_CY6_FUNGAL_2"/>
    <property type="match status" value="1"/>
</dbReference>
<dbReference type="GeneID" id="10801339"/>
<dbReference type="HOGENOM" id="CLU_013866_4_0_1"/>
<dbReference type="InterPro" id="IPR053175">
    <property type="entry name" value="DHMBA_Reg_Transcription_Factor"/>
</dbReference>
<dbReference type="SMART" id="SM00066">
    <property type="entry name" value="GAL4"/>
    <property type="match status" value="1"/>
</dbReference>
<dbReference type="InterPro" id="IPR021858">
    <property type="entry name" value="Fun_TF"/>
</dbReference>
<evidence type="ECO:0000313" key="4">
    <source>
        <dbReference type="EMBL" id="CCC14323.1"/>
    </source>
</evidence>
<dbReference type="CDD" id="cd00067">
    <property type="entry name" value="GAL4"/>
    <property type="match status" value="1"/>
</dbReference>
<dbReference type="Proteomes" id="UP000001881">
    <property type="component" value="Unassembled WGS sequence"/>
</dbReference>
<dbReference type="Pfam" id="PF11951">
    <property type="entry name" value="Fungal_trans_2"/>
    <property type="match status" value="1"/>
</dbReference>
<dbReference type="PROSITE" id="PS00463">
    <property type="entry name" value="ZN2_CY6_FUNGAL_1"/>
    <property type="match status" value="1"/>
</dbReference>
<evidence type="ECO:0000259" key="3">
    <source>
        <dbReference type="PROSITE" id="PS50048"/>
    </source>
</evidence>
<dbReference type="GO" id="GO:0000981">
    <property type="term" value="F:DNA-binding transcription factor activity, RNA polymerase II-specific"/>
    <property type="evidence" value="ECO:0007669"/>
    <property type="project" value="InterPro"/>
</dbReference>
<evidence type="ECO:0000313" key="5">
    <source>
        <dbReference type="Proteomes" id="UP000001881"/>
    </source>
</evidence>
<evidence type="ECO:0000256" key="1">
    <source>
        <dbReference type="ARBA" id="ARBA00023242"/>
    </source>
</evidence>